<accession>A0A1B0BY72</accession>
<dbReference type="SUPFAM" id="SSF103473">
    <property type="entry name" value="MFS general substrate transporter"/>
    <property type="match status" value="1"/>
</dbReference>
<protein>
    <recommendedName>
        <fullName evidence="9">Major facilitator superfamily (MFS) profile domain-containing protein</fullName>
    </recommendedName>
</protein>
<evidence type="ECO:0000256" key="5">
    <source>
        <dbReference type="ARBA" id="ARBA00022692"/>
    </source>
</evidence>
<feature type="transmembrane region" description="Helical" evidence="8">
    <location>
        <begin position="68"/>
        <end position="90"/>
    </location>
</feature>
<dbReference type="InterPro" id="IPR005828">
    <property type="entry name" value="MFS_sugar_transport-like"/>
</dbReference>
<dbReference type="Proteomes" id="UP000092460">
    <property type="component" value="Unassembled WGS sequence"/>
</dbReference>
<comment type="subcellular location">
    <subcellularLocation>
        <location evidence="1">Cell membrane</location>
        <topology evidence="1">Multi-pass membrane protein</topology>
    </subcellularLocation>
</comment>
<dbReference type="Pfam" id="PF00083">
    <property type="entry name" value="Sugar_tr"/>
    <property type="match status" value="1"/>
</dbReference>
<evidence type="ECO:0000313" key="10">
    <source>
        <dbReference type="EnsemblMetazoa" id="GPPI044046-PA"/>
    </source>
</evidence>
<evidence type="ECO:0000256" key="8">
    <source>
        <dbReference type="SAM" id="Phobius"/>
    </source>
</evidence>
<organism evidence="10 11">
    <name type="scientific">Glossina palpalis gambiensis</name>
    <dbReference type="NCBI Taxonomy" id="67801"/>
    <lineage>
        <taxon>Eukaryota</taxon>
        <taxon>Metazoa</taxon>
        <taxon>Ecdysozoa</taxon>
        <taxon>Arthropoda</taxon>
        <taxon>Hexapoda</taxon>
        <taxon>Insecta</taxon>
        <taxon>Pterygota</taxon>
        <taxon>Neoptera</taxon>
        <taxon>Endopterygota</taxon>
        <taxon>Diptera</taxon>
        <taxon>Brachycera</taxon>
        <taxon>Muscomorpha</taxon>
        <taxon>Hippoboscoidea</taxon>
        <taxon>Glossinidae</taxon>
        <taxon>Glossina</taxon>
    </lineage>
</organism>
<dbReference type="VEuPathDB" id="VectorBase:GPPI044046"/>
<dbReference type="FunFam" id="1.20.1250.20:FF:000218">
    <property type="entry name" value="facilitated trehalose transporter Tret1"/>
    <property type="match status" value="1"/>
</dbReference>
<feature type="transmembrane region" description="Helical" evidence="8">
    <location>
        <begin position="122"/>
        <end position="144"/>
    </location>
</feature>
<reference evidence="11" key="1">
    <citation type="submission" date="2015-01" db="EMBL/GenBank/DDBJ databases">
        <authorList>
            <person name="Aksoy S."/>
            <person name="Warren W."/>
            <person name="Wilson R.K."/>
        </authorList>
    </citation>
    <scope>NUCLEOTIDE SEQUENCE [LARGE SCALE GENOMIC DNA]</scope>
    <source>
        <strain evidence="11">IAEA</strain>
    </source>
</reference>
<evidence type="ECO:0000256" key="3">
    <source>
        <dbReference type="ARBA" id="ARBA00022475"/>
    </source>
</evidence>
<dbReference type="InterPro" id="IPR044775">
    <property type="entry name" value="MFS_ERD6/Tret1-like"/>
</dbReference>
<dbReference type="Gene3D" id="1.20.1250.20">
    <property type="entry name" value="MFS general substrate transporter like domains"/>
    <property type="match status" value="1"/>
</dbReference>
<dbReference type="InterPro" id="IPR020846">
    <property type="entry name" value="MFS_dom"/>
</dbReference>
<feature type="transmembrane region" description="Helical" evidence="8">
    <location>
        <begin position="180"/>
        <end position="201"/>
    </location>
</feature>
<dbReference type="PROSITE" id="PS50850">
    <property type="entry name" value="MFS"/>
    <property type="match status" value="1"/>
</dbReference>
<dbReference type="PANTHER" id="PTHR48021:SF33">
    <property type="entry name" value="AT22075P-RELATED"/>
    <property type="match status" value="1"/>
</dbReference>
<dbReference type="GO" id="GO:0051119">
    <property type="term" value="F:sugar transmembrane transporter activity"/>
    <property type="evidence" value="ECO:0007669"/>
    <property type="project" value="InterPro"/>
</dbReference>
<reference evidence="10" key="2">
    <citation type="submission" date="2020-05" db="UniProtKB">
        <authorList>
            <consortium name="EnsemblMetazoa"/>
        </authorList>
    </citation>
    <scope>IDENTIFICATION</scope>
    <source>
        <strain evidence="10">IAEA</strain>
    </source>
</reference>
<keyword evidence="4" id="KW-0762">Sugar transport</keyword>
<dbReference type="GO" id="GO:0005886">
    <property type="term" value="C:plasma membrane"/>
    <property type="evidence" value="ECO:0007669"/>
    <property type="project" value="UniProtKB-SubCell"/>
</dbReference>
<keyword evidence="11" id="KW-1185">Reference proteome</keyword>
<keyword evidence="2" id="KW-0813">Transport</keyword>
<sequence length="478" mass="53478">MVVVAKDLMSRKSLSILNINYRYQLFAALTVQLITFTHGISTGWLSPTLFHLQNDHTSPDFTLTVTEISWIGSLFGLGSLLGNIMFGVLLDRIGRKWCMYMLALPVICAWFLIYFAKTHVYLYVARFLIGITGGGNYVVVPIFISEIADPSVRGALSSMAMLMLSFGILAGYIMSTYLDYYVNPFIIVIFPLLYLIAVTQFPETPQHLLRKHKISDARESFKFYRNIPKTIEANSLPELRTAFEELKDNILKANGKSEKLQVDDFFNKEALRAFFTAIMLVSLNQLSGSFAIVNYLSDIFAHTGTDIDPNTCTIIMGVVQIFGTCFSMIVVDRVGRKVLLLASAGGTALSYTSFGIYVKFASSEIKLQYNWLPLVIMTFVIFSTSIGLLAQVFTVIVETLPIKVRSAGTSFSMAALSCMVFVALKLFPELMEKYGLDNLMFGCTAICVVGFLYVLIFLKETKEIMAAYYNISHHCICI</sequence>
<feature type="transmembrane region" description="Helical" evidence="8">
    <location>
        <begin position="97"/>
        <end position="116"/>
    </location>
</feature>
<dbReference type="AlphaFoldDB" id="A0A1B0BY72"/>
<dbReference type="CDD" id="cd17358">
    <property type="entry name" value="MFS_GLUT6_8_Class3_like"/>
    <property type="match status" value="1"/>
</dbReference>
<dbReference type="PROSITE" id="PS00217">
    <property type="entry name" value="SUGAR_TRANSPORT_2"/>
    <property type="match status" value="1"/>
</dbReference>
<feature type="transmembrane region" description="Helical" evidence="8">
    <location>
        <begin position="439"/>
        <end position="458"/>
    </location>
</feature>
<dbReference type="InterPro" id="IPR036259">
    <property type="entry name" value="MFS_trans_sf"/>
</dbReference>
<evidence type="ECO:0000259" key="9">
    <source>
        <dbReference type="PROSITE" id="PS50850"/>
    </source>
</evidence>
<feature type="domain" description="Major facilitator superfamily (MFS) profile" evidence="9">
    <location>
        <begin position="27"/>
        <end position="462"/>
    </location>
</feature>
<feature type="transmembrane region" description="Helical" evidence="8">
    <location>
        <begin position="338"/>
        <end position="358"/>
    </location>
</feature>
<dbReference type="STRING" id="67801.A0A1B0BY72"/>
<dbReference type="InterPro" id="IPR050549">
    <property type="entry name" value="MFS_Trehalose_Transporter"/>
</dbReference>
<feature type="transmembrane region" description="Helical" evidence="8">
    <location>
        <begin position="273"/>
        <end position="293"/>
    </location>
</feature>
<dbReference type="PANTHER" id="PTHR48021">
    <property type="match status" value="1"/>
</dbReference>
<feature type="transmembrane region" description="Helical" evidence="8">
    <location>
        <begin position="156"/>
        <end position="174"/>
    </location>
</feature>
<evidence type="ECO:0000313" key="11">
    <source>
        <dbReference type="Proteomes" id="UP000092460"/>
    </source>
</evidence>
<proteinExistence type="predicted"/>
<keyword evidence="6 8" id="KW-1133">Transmembrane helix</keyword>
<dbReference type="EMBL" id="JXJN01022538">
    <property type="status" value="NOT_ANNOTATED_CDS"/>
    <property type="molecule type" value="Genomic_DNA"/>
</dbReference>
<keyword evidence="5 8" id="KW-0812">Transmembrane</keyword>
<keyword evidence="7 8" id="KW-0472">Membrane</keyword>
<feature type="transmembrane region" description="Helical" evidence="8">
    <location>
        <begin position="313"/>
        <end position="331"/>
    </location>
</feature>
<dbReference type="InterPro" id="IPR005829">
    <property type="entry name" value="Sugar_transporter_CS"/>
</dbReference>
<dbReference type="EMBL" id="JXJN01022537">
    <property type="status" value="NOT_ANNOTATED_CDS"/>
    <property type="molecule type" value="Genomic_DNA"/>
</dbReference>
<evidence type="ECO:0000256" key="2">
    <source>
        <dbReference type="ARBA" id="ARBA00022448"/>
    </source>
</evidence>
<feature type="transmembrane region" description="Helical" evidence="8">
    <location>
        <begin position="409"/>
        <end position="427"/>
    </location>
</feature>
<dbReference type="PROSITE" id="PS00216">
    <property type="entry name" value="SUGAR_TRANSPORT_1"/>
    <property type="match status" value="1"/>
</dbReference>
<feature type="transmembrane region" description="Helical" evidence="8">
    <location>
        <begin position="21"/>
        <end position="40"/>
    </location>
</feature>
<dbReference type="EnsemblMetazoa" id="GPPI044046-RA">
    <property type="protein sequence ID" value="GPPI044046-PA"/>
    <property type="gene ID" value="GPPI044046"/>
</dbReference>
<evidence type="ECO:0000256" key="6">
    <source>
        <dbReference type="ARBA" id="ARBA00022989"/>
    </source>
</evidence>
<keyword evidence="3" id="KW-1003">Cell membrane</keyword>
<feature type="transmembrane region" description="Helical" evidence="8">
    <location>
        <begin position="370"/>
        <end position="397"/>
    </location>
</feature>
<evidence type="ECO:0000256" key="4">
    <source>
        <dbReference type="ARBA" id="ARBA00022597"/>
    </source>
</evidence>
<evidence type="ECO:0000256" key="1">
    <source>
        <dbReference type="ARBA" id="ARBA00004651"/>
    </source>
</evidence>
<evidence type="ECO:0000256" key="7">
    <source>
        <dbReference type="ARBA" id="ARBA00023136"/>
    </source>
</evidence>
<name>A0A1B0BY72_9MUSC</name>